<reference evidence="7" key="1">
    <citation type="submission" date="2016-10" db="EMBL/GenBank/DDBJ databases">
        <authorList>
            <person name="Varghese N."/>
            <person name="Submissions S."/>
        </authorList>
    </citation>
    <scope>NUCLEOTIDE SEQUENCE [LARGE SCALE GENOMIC DNA]</scope>
    <source>
        <strain evidence="7">CGMCC 4.578</strain>
    </source>
</reference>
<dbReference type="PANTHER" id="PTHR48105">
    <property type="entry name" value="THIOREDOXIN REDUCTASE 1-RELATED-RELATED"/>
    <property type="match status" value="1"/>
</dbReference>
<dbReference type="InterPro" id="IPR050097">
    <property type="entry name" value="Ferredoxin-NADP_redctase_2"/>
</dbReference>
<feature type="region of interest" description="Disordered" evidence="4">
    <location>
        <begin position="1"/>
        <end position="29"/>
    </location>
</feature>
<evidence type="ECO:0000313" key="6">
    <source>
        <dbReference type="EMBL" id="SEP86737.1"/>
    </source>
</evidence>
<evidence type="ECO:0000256" key="4">
    <source>
        <dbReference type="SAM" id="MobiDB-lite"/>
    </source>
</evidence>
<dbReference type="RefSeq" id="WP_090062772.1">
    <property type="nucleotide sequence ID" value="NZ_FOFT01000001.1"/>
</dbReference>
<dbReference type="CDD" id="cd00038">
    <property type="entry name" value="CAP_ED"/>
    <property type="match status" value="1"/>
</dbReference>
<dbReference type="OrthoDB" id="109585at2"/>
<evidence type="ECO:0000256" key="3">
    <source>
        <dbReference type="ARBA" id="ARBA00048132"/>
    </source>
</evidence>
<proteinExistence type="predicted"/>
<sequence>MSTRLSSEQRSSGPQETPDEHGAFPRLDGDQIDQIALHGTRRPTREGEVLYAEGDRDHDFFVIVSGVVQVLEDGEVVRVHGPGRFLGELGLLEGQPSFVTAVVAQPGEVVRLTAAELNELVRNDPVLGGLVLRAYLMRRAVLIGRGSGLQIIGSCFSPDTKRLLEFAARNRIPHRLVDTDNDSDAEELLRRFGVTVDEIPVVVVPGGGTLRNPGNRELAQALGLHASSPPDDLTDLLVVGAGPGGLAAVVYGAADGLGVVAVDSVAAGGQAGTTSRIENYLGFPAGISGPDLTERAVLQAGKFGVPVNVSAEAVSFSAHDGHYVVGFDDSSQVRTRSLVIATGARYRRLDLPRLADFESTDVYYAATIHEARECQANPVAIVGGGNSAGQAAVFLADRVPQVHLVVRGGDLNKDMSRYLVDRVTSHPRIEVLLHHEVVELLGGDKLDGVVVEDNRNHDRRALQVRALFVFIGAKPCTTWLSSLIALDDDGFVLTGEHVATDDSWWHKGRRPFPLETNRPGVFAIGDVRSGSIKRVGSAVGEGAMVVRLVHDHLSFGASR</sequence>
<dbReference type="Gene3D" id="2.60.120.10">
    <property type="entry name" value="Jelly Rolls"/>
    <property type="match status" value="1"/>
</dbReference>
<dbReference type="SMART" id="SM00100">
    <property type="entry name" value="cNMP"/>
    <property type="match status" value="1"/>
</dbReference>
<feature type="compositionally biased region" description="Polar residues" evidence="4">
    <location>
        <begin position="1"/>
        <end position="15"/>
    </location>
</feature>
<dbReference type="EMBL" id="FOFT01000001">
    <property type="protein sequence ID" value="SEP86737.1"/>
    <property type="molecule type" value="Genomic_DNA"/>
</dbReference>
<dbReference type="AlphaFoldDB" id="A0A1H9BDD6"/>
<dbReference type="Gene3D" id="3.50.50.60">
    <property type="entry name" value="FAD/NAD(P)-binding domain"/>
    <property type="match status" value="2"/>
</dbReference>
<dbReference type="InterPro" id="IPR036188">
    <property type="entry name" value="FAD/NAD-bd_sf"/>
</dbReference>
<evidence type="ECO:0000256" key="1">
    <source>
        <dbReference type="ARBA" id="ARBA00022630"/>
    </source>
</evidence>
<evidence type="ECO:0000256" key="2">
    <source>
        <dbReference type="ARBA" id="ARBA00023002"/>
    </source>
</evidence>
<protein>
    <submittedName>
        <fullName evidence="6">Thioredoxin reductase (NADPH)</fullName>
    </submittedName>
</protein>
<dbReference type="GO" id="GO:0004791">
    <property type="term" value="F:thioredoxin-disulfide reductase (NADPH) activity"/>
    <property type="evidence" value="ECO:0007669"/>
    <property type="project" value="UniProtKB-EC"/>
</dbReference>
<gene>
    <name evidence="6" type="ORF">SAMN05216195_101444</name>
</gene>
<dbReference type="PROSITE" id="PS50042">
    <property type="entry name" value="CNMP_BINDING_3"/>
    <property type="match status" value="1"/>
</dbReference>
<feature type="domain" description="Cyclic nucleotide-binding" evidence="5">
    <location>
        <begin position="23"/>
        <end position="121"/>
    </location>
</feature>
<dbReference type="Gene3D" id="3.40.30.10">
    <property type="entry name" value="Glutaredoxin"/>
    <property type="match status" value="1"/>
</dbReference>
<dbReference type="SUPFAM" id="SSF51905">
    <property type="entry name" value="FAD/NAD(P)-binding domain"/>
    <property type="match status" value="1"/>
</dbReference>
<dbReference type="InterPro" id="IPR023753">
    <property type="entry name" value="FAD/NAD-binding_dom"/>
</dbReference>
<keyword evidence="1" id="KW-0285">Flavoprotein</keyword>
<dbReference type="PRINTS" id="PR00469">
    <property type="entry name" value="PNDRDTASEII"/>
</dbReference>
<dbReference type="InterPro" id="IPR018490">
    <property type="entry name" value="cNMP-bd_dom_sf"/>
</dbReference>
<dbReference type="Proteomes" id="UP000199028">
    <property type="component" value="Unassembled WGS sequence"/>
</dbReference>
<comment type="catalytic activity">
    <reaction evidence="3">
        <text>[thioredoxin]-dithiol + NADP(+) = [thioredoxin]-disulfide + NADPH + H(+)</text>
        <dbReference type="Rhea" id="RHEA:20345"/>
        <dbReference type="Rhea" id="RHEA-COMP:10698"/>
        <dbReference type="Rhea" id="RHEA-COMP:10700"/>
        <dbReference type="ChEBI" id="CHEBI:15378"/>
        <dbReference type="ChEBI" id="CHEBI:29950"/>
        <dbReference type="ChEBI" id="CHEBI:50058"/>
        <dbReference type="ChEBI" id="CHEBI:57783"/>
        <dbReference type="ChEBI" id="CHEBI:58349"/>
        <dbReference type="EC" id="1.8.1.9"/>
    </reaction>
</comment>
<keyword evidence="2" id="KW-0560">Oxidoreductase</keyword>
<dbReference type="Pfam" id="PF00027">
    <property type="entry name" value="cNMP_binding"/>
    <property type="match status" value="1"/>
</dbReference>
<dbReference type="Pfam" id="PF07992">
    <property type="entry name" value="Pyr_redox_2"/>
    <property type="match status" value="1"/>
</dbReference>
<evidence type="ECO:0000259" key="5">
    <source>
        <dbReference type="PROSITE" id="PS50042"/>
    </source>
</evidence>
<organism evidence="6 7">
    <name type="scientific">Lentzea flaviverrucosa</name>
    <dbReference type="NCBI Taxonomy" id="200379"/>
    <lineage>
        <taxon>Bacteria</taxon>
        <taxon>Bacillati</taxon>
        <taxon>Actinomycetota</taxon>
        <taxon>Actinomycetes</taxon>
        <taxon>Pseudonocardiales</taxon>
        <taxon>Pseudonocardiaceae</taxon>
        <taxon>Lentzea</taxon>
    </lineage>
</organism>
<feature type="compositionally biased region" description="Basic and acidic residues" evidence="4">
    <location>
        <begin position="18"/>
        <end position="29"/>
    </location>
</feature>
<accession>A0A1H9BDD6</accession>
<name>A0A1H9BDD6_9PSEU</name>
<keyword evidence="7" id="KW-1185">Reference proteome</keyword>
<dbReference type="InterPro" id="IPR014710">
    <property type="entry name" value="RmlC-like_jellyroll"/>
</dbReference>
<dbReference type="InterPro" id="IPR000595">
    <property type="entry name" value="cNMP-bd_dom"/>
</dbReference>
<dbReference type="SUPFAM" id="SSF51206">
    <property type="entry name" value="cAMP-binding domain-like"/>
    <property type="match status" value="1"/>
</dbReference>
<evidence type="ECO:0000313" key="7">
    <source>
        <dbReference type="Proteomes" id="UP000199028"/>
    </source>
</evidence>
<dbReference type="PRINTS" id="PR00368">
    <property type="entry name" value="FADPNR"/>
</dbReference>